<evidence type="ECO:0000313" key="1">
    <source>
        <dbReference type="EMBL" id="MBW3128368.1"/>
    </source>
</evidence>
<protein>
    <recommendedName>
        <fullName evidence="3">YtxH domain-containing protein</fullName>
    </recommendedName>
</protein>
<reference evidence="1 2" key="1">
    <citation type="submission" date="2021-07" db="EMBL/GenBank/DDBJ databases">
        <title>Hymenobacter profundi sp. nov., isolated from deep-sea water.</title>
        <authorList>
            <person name="Kim M.K."/>
        </authorList>
    </citation>
    <scope>NUCLEOTIDE SEQUENCE [LARGE SCALE GENOMIC DNA]</scope>
    <source>
        <strain evidence="1 2">M2</strain>
    </source>
</reference>
<evidence type="ECO:0000313" key="2">
    <source>
        <dbReference type="Proteomes" id="UP000826188"/>
    </source>
</evidence>
<gene>
    <name evidence="1" type="ORF">KYK14_07385</name>
</gene>
<dbReference type="Proteomes" id="UP000826188">
    <property type="component" value="Unassembled WGS sequence"/>
</dbReference>
<comment type="caution">
    <text evidence="1">The sequence shown here is derived from an EMBL/GenBank/DDBJ whole genome shotgun (WGS) entry which is preliminary data.</text>
</comment>
<proteinExistence type="predicted"/>
<sequence>MLKRTFSTSALAASLLLGGLTFTQVSCTENQQKEVSQESDQAYNDFKSFVDETEMKAQNVANETEADYERETAQLKADYDTKVAAVDRYADSYDDQRKQELDQLRSRYTTASDARTTAWTSRPAVSADGSATVATDGTSVKMGKYYKPMTSEIAVMTPQNAQAKYNAFVNMVDRNKSSYDIDDWNNINADWRAMDARYDQIKDQISAADKRQIAEEKGKYAAFKSVDKTKIRAEQGANAVANTAEDVAHGAKETGKDIGQGAAKVGKDVGQGAKEVGKDIGQGAAKAGKAVGGAVKGVFNGKENE</sequence>
<evidence type="ECO:0008006" key="3">
    <source>
        <dbReference type="Google" id="ProtNLM"/>
    </source>
</evidence>
<name>A0ABS6X034_9BACT</name>
<dbReference type="EMBL" id="JAHWGL010000020">
    <property type="protein sequence ID" value="MBW3128368.1"/>
    <property type="molecule type" value="Genomic_DNA"/>
</dbReference>
<dbReference type="RefSeq" id="WP_185283208.1">
    <property type="nucleotide sequence ID" value="NZ_JAHWGL010000020.1"/>
</dbReference>
<keyword evidence="2" id="KW-1185">Reference proteome</keyword>
<accession>A0ABS6X034</accession>
<organism evidence="1 2">
    <name type="scientific">Hymenobacter profundi</name>
    <dbReference type="NCBI Taxonomy" id="1982110"/>
    <lineage>
        <taxon>Bacteria</taxon>
        <taxon>Pseudomonadati</taxon>
        <taxon>Bacteroidota</taxon>
        <taxon>Cytophagia</taxon>
        <taxon>Cytophagales</taxon>
        <taxon>Hymenobacteraceae</taxon>
        <taxon>Hymenobacter</taxon>
    </lineage>
</organism>